<dbReference type="EMBL" id="LLXX01000190">
    <property type="protein sequence ID" value="KRQ96725.1"/>
    <property type="molecule type" value="Genomic_DNA"/>
</dbReference>
<organism evidence="1 2">
    <name type="scientific">Bradyrhizobium valentinum</name>
    <dbReference type="NCBI Taxonomy" id="1518501"/>
    <lineage>
        <taxon>Bacteria</taxon>
        <taxon>Pseudomonadati</taxon>
        <taxon>Pseudomonadota</taxon>
        <taxon>Alphaproteobacteria</taxon>
        <taxon>Hyphomicrobiales</taxon>
        <taxon>Nitrobacteraceae</taxon>
        <taxon>Bradyrhizobium</taxon>
    </lineage>
</organism>
<comment type="caution">
    <text evidence="1">The sequence shown here is derived from an EMBL/GenBank/DDBJ whole genome shotgun (WGS) entry which is preliminary data.</text>
</comment>
<gene>
    <name evidence="1" type="ORF">CP49_27695</name>
</gene>
<name>A0A0R3KV29_9BRAD</name>
<protein>
    <submittedName>
        <fullName evidence="1">Uncharacterized protein</fullName>
    </submittedName>
</protein>
<evidence type="ECO:0000313" key="1">
    <source>
        <dbReference type="EMBL" id="KRQ96725.1"/>
    </source>
</evidence>
<keyword evidence="2" id="KW-1185">Reference proteome</keyword>
<accession>A0A0R3KV29</accession>
<evidence type="ECO:0000313" key="2">
    <source>
        <dbReference type="Proteomes" id="UP000051913"/>
    </source>
</evidence>
<sequence>MGAGACSWCSIGKRPLQSLLCDLPANRLARIDVEPIVDAGPYARLSRFFPVSQQPAAVVGENAGQHGRGRG</sequence>
<reference evidence="1 2" key="1">
    <citation type="submission" date="2014-03" db="EMBL/GenBank/DDBJ databases">
        <title>Bradyrhizobium valentinum sp. nov., isolated from effective nodules of Lupinus mariae-josephae, a lupine endemic of basic-lime soils in Eastern Spain.</title>
        <authorList>
            <person name="Duran D."/>
            <person name="Rey L."/>
            <person name="Navarro A."/>
            <person name="Busquets A."/>
            <person name="Imperial J."/>
            <person name="Ruiz-Argueso T."/>
        </authorList>
    </citation>
    <scope>NUCLEOTIDE SEQUENCE [LARGE SCALE GENOMIC DNA]</scope>
    <source>
        <strain evidence="1 2">LmjM3</strain>
    </source>
</reference>
<dbReference type="Proteomes" id="UP000051913">
    <property type="component" value="Unassembled WGS sequence"/>
</dbReference>
<dbReference type="AlphaFoldDB" id="A0A0R3KV29"/>
<proteinExistence type="predicted"/>